<keyword evidence="2" id="KW-0723">Serine/threonine-protein kinase</keyword>
<evidence type="ECO:0000313" key="8">
    <source>
        <dbReference type="Proteomes" id="UP000594261"/>
    </source>
</evidence>
<dbReference type="Gene3D" id="2.10.25.10">
    <property type="entry name" value="Laminin"/>
    <property type="match status" value="1"/>
</dbReference>
<keyword evidence="3" id="KW-0808">Transferase</keyword>
<accession>A0A7N2LK61</accession>
<name>A0A7N2LK61_QUELO</name>
<evidence type="ECO:0000256" key="1">
    <source>
        <dbReference type="ARBA" id="ARBA00004479"/>
    </source>
</evidence>
<keyword evidence="5" id="KW-0325">Glycoprotein</keyword>
<feature type="domain" description="Wall-associated receptor kinase" evidence="6">
    <location>
        <begin position="128"/>
        <end position="202"/>
    </location>
</feature>
<dbReference type="GO" id="GO:0016020">
    <property type="term" value="C:membrane"/>
    <property type="evidence" value="ECO:0007669"/>
    <property type="project" value="UniProtKB-SubCell"/>
</dbReference>
<dbReference type="InParanoid" id="A0A7N2LK61"/>
<evidence type="ECO:0000256" key="5">
    <source>
        <dbReference type="ARBA" id="ARBA00023180"/>
    </source>
</evidence>
<reference evidence="7" key="2">
    <citation type="submission" date="2021-01" db="UniProtKB">
        <authorList>
            <consortium name="EnsemblPlants"/>
        </authorList>
    </citation>
    <scope>IDENTIFICATION</scope>
</reference>
<sequence>MDGGGKSDRAGCYINDWFAIDCNNQSAVASSPKPFLKSFKLEVLNISLQHGTVRVNYPIFSMCANGTKTEASVDLAPSPFVFSQFANKFLAVGCDNFASLTSPNGTIFGGCRSVCVSNTTLLENNNGTSCNGTNCCQTSIPSNLQLFNATIESINRESQSTIDCKYAFLAEQMWFEVNLINPFEIQNMSQVPVALDWGINTTLFPLVTGNNQSSSYNSSSSCSNKSSTFTCFCKSGFEGNPSLPQGCSDINECIDSKMCLGAWNNSSTGWNNSQVPGITLRDPSA</sequence>
<evidence type="ECO:0000259" key="6">
    <source>
        <dbReference type="Pfam" id="PF08488"/>
    </source>
</evidence>
<evidence type="ECO:0000313" key="7">
    <source>
        <dbReference type="EnsemblPlants" id="QL04p076153:mrna"/>
    </source>
</evidence>
<dbReference type="Proteomes" id="UP000594261">
    <property type="component" value="Chromosome 4"/>
</dbReference>
<dbReference type="EnsemblPlants" id="QL04p076153:mrna">
    <property type="protein sequence ID" value="QL04p076153:mrna"/>
    <property type="gene ID" value="QL04p076153"/>
</dbReference>
<dbReference type="OMA" id="QWESTIP"/>
<keyword evidence="4" id="KW-1015">Disulfide bond</keyword>
<dbReference type="Pfam" id="PF08488">
    <property type="entry name" value="WAK"/>
    <property type="match status" value="1"/>
</dbReference>
<dbReference type="GO" id="GO:0004674">
    <property type="term" value="F:protein serine/threonine kinase activity"/>
    <property type="evidence" value="ECO:0007669"/>
    <property type="project" value="UniProtKB-KW"/>
</dbReference>
<evidence type="ECO:0000256" key="4">
    <source>
        <dbReference type="ARBA" id="ARBA00023157"/>
    </source>
</evidence>
<dbReference type="InterPro" id="IPR013695">
    <property type="entry name" value="WAK"/>
</dbReference>
<proteinExistence type="predicted"/>
<evidence type="ECO:0000256" key="2">
    <source>
        <dbReference type="ARBA" id="ARBA00022527"/>
    </source>
</evidence>
<dbReference type="PANTHER" id="PTHR33491">
    <property type="entry name" value="OSJNBA0016N04.9 PROTEIN"/>
    <property type="match status" value="1"/>
</dbReference>
<keyword evidence="8" id="KW-1185">Reference proteome</keyword>
<dbReference type="AlphaFoldDB" id="A0A7N2LK61"/>
<reference evidence="7 8" key="1">
    <citation type="journal article" date="2016" name="G3 (Bethesda)">
        <title>First Draft Assembly and Annotation of the Genome of a California Endemic Oak Quercus lobata Nee (Fagaceae).</title>
        <authorList>
            <person name="Sork V.L."/>
            <person name="Fitz-Gibbon S.T."/>
            <person name="Puiu D."/>
            <person name="Crepeau M."/>
            <person name="Gugger P.F."/>
            <person name="Sherman R."/>
            <person name="Stevens K."/>
            <person name="Langley C.H."/>
            <person name="Pellegrini M."/>
            <person name="Salzberg S.L."/>
        </authorList>
    </citation>
    <scope>NUCLEOTIDE SEQUENCE [LARGE SCALE GENOMIC DNA]</scope>
    <source>
        <strain evidence="7 8">cv. SW786</strain>
    </source>
</reference>
<dbReference type="Gramene" id="QL04p076153:mrna">
    <property type="protein sequence ID" value="QL04p076153:mrna"/>
    <property type="gene ID" value="QL04p076153"/>
</dbReference>
<dbReference type="EMBL" id="LRBV02000004">
    <property type="status" value="NOT_ANNOTATED_CDS"/>
    <property type="molecule type" value="Genomic_DNA"/>
</dbReference>
<comment type="subcellular location">
    <subcellularLocation>
        <location evidence="1">Membrane</location>
        <topology evidence="1">Single-pass type I membrane protein</topology>
    </subcellularLocation>
</comment>
<keyword evidence="2" id="KW-0418">Kinase</keyword>
<evidence type="ECO:0000256" key="3">
    <source>
        <dbReference type="ARBA" id="ARBA00022679"/>
    </source>
</evidence>
<protein>
    <recommendedName>
        <fullName evidence="6">Wall-associated receptor kinase domain-containing protein</fullName>
    </recommendedName>
</protein>
<organism evidence="7 8">
    <name type="scientific">Quercus lobata</name>
    <name type="common">Valley oak</name>
    <dbReference type="NCBI Taxonomy" id="97700"/>
    <lineage>
        <taxon>Eukaryota</taxon>
        <taxon>Viridiplantae</taxon>
        <taxon>Streptophyta</taxon>
        <taxon>Embryophyta</taxon>
        <taxon>Tracheophyta</taxon>
        <taxon>Spermatophyta</taxon>
        <taxon>Magnoliopsida</taxon>
        <taxon>eudicotyledons</taxon>
        <taxon>Gunneridae</taxon>
        <taxon>Pentapetalae</taxon>
        <taxon>rosids</taxon>
        <taxon>fabids</taxon>
        <taxon>Fagales</taxon>
        <taxon>Fagaceae</taxon>
        <taxon>Quercus</taxon>
    </lineage>
</organism>